<dbReference type="GO" id="GO:0003700">
    <property type="term" value="F:DNA-binding transcription factor activity"/>
    <property type="evidence" value="ECO:0007669"/>
    <property type="project" value="InterPro"/>
</dbReference>
<feature type="domain" description="GGDEF" evidence="7">
    <location>
        <begin position="186"/>
        <end position="314"/>
    </location>
</feature>
<dbReference type="PANTHER" id="PTHR43280:SF2">
    <property type="entry name" value="HTH-TYPE TRANSCRIPTIONAL REGULATOR EXSA"/>
    <property type="match status" value="1"/>
</dbReference>
<sequence length="545" mass="61737">MMKDEIQDPIRLCVIDDIRSVVAGLTAIAWEDYGILLEGTSANGSDGLELVTRLKPDLVITDIRMPKMDGLTMLQHMLETNHPCKVILISGYADFEYAQQAVHLGAYEFVVKPFTEEDILDVVLRAKEQILEERSKLHHHHLMESKLRESMPVLRQEYVSMLVHHRTTWEHASERWNFLGIELEHHDFIVMLIEIDKYREQVADLSIREAELIRFSLQNIVEETIREFSSCVVIRAKNNRFLALLNDPAFGDVMQIAESCCRNIKKYSKYTISIGVSGKVLQTHQLPDAYREAERALAYHIFSEGNAAIGIGDLPETGSQPPLSLERKDELLLALRTGNGDRAVELLCAISSQLQGLTPPPHPDYLLSLYDELAASVIRVLYELAPFAEIQPLIARYKSTRGTTGMPLSSLEQQLSLLCREGANVVGSNTLSESQKIIFRSLEFIQSRLGEEVTLTECAANVHLSVSYYSSLFKKVTGMTVTQYVNQERIRLAKTLLVEGKSVQEVSVAVGYEERRYFSEMFKRITGMTPTEFRSDYHPDPPEEA</sequence>
<dbReference type="InterPro" id="IPR018062">
    <property type="entry name" value="HTH_AraC-typ_CS"/>
</dbReference>
<dbReference type="PRINTS" id="PR00032">
    <property type="entry name" value="HTHARAC"/>
</dbReference>
<evidence type="ECO:0000259" key="7">
    <source>
        <dbReference type="PROSITE" id="PS50887"/>
    </source>
</evidence>
<evidence type="ECO:0000256" key="2">
    <source>
        <dbReference type="ARBA" id="ARBA00023125"/>
    </source>
</evidence>
<dbReference type="InterPro" id="IPR041522">
    <property type="entry name" value="CdaR_GGDEF"/>
</dbReference>
<feature type="domain" description="Response regulatory" evidence="6">
    <location>
        <begin position="11"/>
        <end position="127"/>
    </location>
</feature>
<dbReference type="Proteomes" id="UP001139534">
    <property type="component" value="Unassembled WGS sequence"/>
</dbReference>
<dbReference type="EMBL" id="JALPRK010000022">
    <property type="protein sequence ID" value="MCK8489307.1"/>
    <property type="molecule type" value="Genomic_DNA"/>
</dbReference>
<dbReference type="InterPro" id="IPR018060">
    <property type="entry name" value="HTH_AraC"/>
</dbReference>
<gene>
    <name evidence="8" type="ORF">M0651_19220</name>
</gene>
<accession>A0A9X1Y8M0</accession>
<dbReference type="Pfam" id="PF17853">
    <property type="entry name" value="GGDEF_2"/>
    <property type="match status" value="1"/>
</dbReference>
<dbReference type="InterPro" id="IPR009057">
    <property type="entry name" value="Homeodomain-like_sf"/>
</dbReference>
<dbReference type="PANTHER" id="PTHR43280">
    <property type="entry name" value="ARAC-FAMILY TRANSCRIPTIONAL REGULATOR"/>
    <property type="match status" value="1"/>
</dbReference>
<evidence type="ECO:0000256" key="3">
    <source>
        <dbReference type="ARBA" id="ARBA00023163"/>
    </source>
</evidence>
<keyword evidence="2" id="KW-0238">DNA-binding</keyword>
<evidence type="ECO:0000256" key="4">
    <source>
        <dbReference type="PROSITE-ProRule" id="PRU00169"/>
    </source>
</evidence>
<dbReference type="Pfam" id="PF12833">
    <property type="entry name" value="HTH_18"/>
    <property type="match status" value="1"/>
</dbReference>
<dbReference type="SMART" id="SM00448">
    <property type="entry name" value="REC"/>
    <property type="match status" value="1"/>
</dbReference>
<name>A0A9X1Y8M0_9BACL</name>
<dbReference type="PROSITE" id="PS50887">
    <property type="entry name" value="GGDEF"/>
    <property type="match status" value="1"/>
</dbReference>
<dbReference type="InterPro" id="IPR011006">
    <property type="entry name" value="CheY-like_superfamily"/>
</dbReference>
<dbReference type="InterPro" id="IPR020449">
    <property type="entry name" value="Tscrpt_reg_AraC-type_HTH"/>
</dbReference>
<dbReference type="SUPFAM" id="SSF46689">
    <property type="entry name" value="Homeodomain-like"/>
    <property type="match status" value="2"/>
</dbReference>
<dbReference type="SMART" id="SM00342">
    <property type="entry name" value="HTH_ARAC"/>
    <property type="match status" value="1"/>
</dbReference>
<keyword evidence="3" id="KW-0804">Transcription</keyword>
<proteinExistence type="predicted"/>
<dbReference type="InterPro" id="IPR001789">
    <property type="entry name" value="Sig_transdc_resp-reg_receiver"/>
</dbReference>
<feature type="domain" description="HTH araC/xylS-type" evidence="5">
    <location>
        <begin position="439"/>
        <end position="536"/>
    </location>
</feature>
<dbReference type="PROSITE" id="PS01124">
    <property type="entry name" value="HTH_ARAC_FAMILY_2"/>
    <property type="match status" value="1"/>
</dbReference>
<evidence type="ECO:0000313" key="8">
    <source>
        <dbReference type="EMBL" id="MCK8489307.1"/>
    </source>
</evidence>
<dbReference type="GO" id="GO:0000160">
    <property type="term" value="P:phosphorelay signal transduction system"/>
    <property type="evidence" value="ECO:0007669"/>
    <property type="project" value="InterPro"/>
</dbReference>
<evidence type="ECO:0000313" key="9">
    <source>
        <dbReference type="Proteomes" id="UP001139534"/>
    </source>
</evidence>
<feature type="modified residue" description="4-aspartylphosphate" evidence="4">
    <location>
        <position position="62"/>
    </location>
</feature>
<dbReference type="RefSeq" id="WP_248553344.1">
    <property type="nucleotide sequence ID" value="NZ_JALPRK010000022.1"/>
</dbReference>
<comment type="caution">
    <text evidence="8">The sequence shown here is derived from an EMBL/GenBank/DDBJ whole genome shotgun (WGS) entry which is preliminary data.</text>
</comment>
<evidence type="ECO:0000256" key="1">
    <source>
        <dbReference type="ARBA" id="ARBA00023015"/>
    </source>
</evidence>
<keyword evidence="1" id="KW-0805">Transcription regulation</keyword>
<dbReference type="PROSITE" id="PS50110">
    <property type="entry name" value="RESPONSE_REGULATORY"/>
    <property type="match status" value="1"/>
</dbReference>
<dbReference type="AlphaFoldDB" id="A0A9X1Y8M0"/>
<dbReference type="Gene3D" id="1.10.10.60">
    <property type="entry name" value="Homeodomain-like"/>
    <property type="match status" value="2"/>
</dbReference>
<dbReference type="GO" id="GO:0043565">
    <property type="term" value="F:sequence-specific DNA binding"/>
    <property type="evidence" value="ECO:0007669"/>
    <property type="project" value="InterPro"/>
</dbReference>
<dbReference type="Gene3D" id="3.40.50.2300">
    <property type="match status" value="1"/>
</dbReference>
<dbReference type="InterPro" id="IPR000160">
    <property type="entry name" value="GGDEF_dom"/>
</dbReference>
<protein>
    <submittedName>
        <fullName evidence="8">Response regulator</fullName>
    </submittedName>
</protein>
<dbReference type="Pfam" id="PF00072">
    <property type="entry name" value="Response_reg"/>
    <property type="match status" value="1"/>
</dbReference>
<organism evidence="8 9">
    <name type="scientific">Paenibacillus mellifer</name>
    <dbReference type="NCBI Taxonomy" id="2937794"/>
    <lineage>
        <taxon>Bacteria</taxon>
        <taxon>Bacillati</taxon>
        <taxon>Bacillota</taxon>
        <taxon>Bacilli</taxon>
        <taxon>Bacillales</taxon>
        <taxon>Paenibacillaceae</taxon>
        <taxon>Paenibacillus</taxon>
    </lineage>
</organism>
<keyword evidence="4" id="KW-0597">Phosphoprotein</keyword>
<evidence type="ECO:0000259" key="5">
    <source>
        <dbReference type="PROSITE" id="PS01124"/>
    </source>
</evidence>
<keyword evidence="9" id="KW-1185">Reference proteome</keyword>
<dbReference type="SUPFAM" id="SSF52172">
    <property type="entry name" value="CheY-like"/>
    <property type="match status" value="1"/>
</dbReference>
<evidence type="ECO:0000259" key="6">
    <source>
        <dbReference type="PROSITE" id="PS50110"/>
    </source>
</evidence>
<dbReference type="CDD" id="cd17536">
    <property type="entry name" value="REC_YesN-like"/>
    <property type="match status" value="1"/>
</dbReference>
<reference evidence="8" key="1">
    <citation type="submission" date="2022-04" db="EMBL/GenBank/DDBJ databases">
        <authorList>
            <person name="Seo M.-J."/>
        </authorList>
    </citation>
    <scope>NUCLEOTIDE SEQUENCE</scope>
    <source>
        <strain evidence="8">MBLB2552</strain>
    </source>
</reference>
<dbReference type="PROSITE" id="PS00041">
    <property type="entry name" value="HTH_ARAC_FAMILY_1"/>
    <property type="match status" value="1"/>
</dbReference>